<evidence type="ECO:0000256" key="7">
    <source>
        <dbReference type="SAM" id="MobiDB-lite"/>
    </source>
</evidence>
<evidence type="ECO:0000313" key="9">
    <source>
        <dbReference type="Ensembl" id="ENSLCAP00010033234.1"/>
    </source>
</evidence>
<keyword evidence="3" id="KW-0433">Leucine-rich repeat</keyword>
<feature type="domain" description="LRRNT" evidence="8">
    <location>
        <begin position="116"/>
        <end position="146"/>
    </location>
</feature>
<evidence type="ECO:0000256" key="1">
    <source>
        <dbReference type="ARBA" id="ARBA00004613"/>
    </source>
</evidence>
<dbReference type="InParanoid" id="A0A4W6E5G6"/>
<evidence type="ECO:0000256" key="6">
    <source>
        <dbReference type="ARBA" id="ARBA00023180"/>
    </source>
</evidence>
<keyword evidence="10" id="KW-1185">Reference proteome</keyword>
<evidence type="ECO:0000259" key="8">
    <source>
        <dbReference type="SMART" id="SM00013"/>
    </source>
</evidence>
<dbReference type="Ensembl" id="ENSLCAT00010034024.1">
    <property type="protein sequence ID" value="ENSLCAP00010033234.1"/>
    <property type="gene ID" value="ENSLCAG00010015616.1"/>
</dbReference>
<dbReference type="Pfam" id="PF00560">
    <property type="entry name" value="LRR_1"/>
    <property type="match status" value="1"/>
</dbReference>
<dbReference type="SMART" id="SM00013">
    <property type="entry name" value="LRRNT"/>
    <property type="match status" value="1"/>
</dbReference>
<dbReference type="GeneTree" id="ENSGT00940000157574"/>
<dbReference type="GO" id="GO:0060348">
    <property type="term" value="P:bone development"/>
    <property type="evidence" value="ECO:0007669"/>
    <property type="project" value="TreeGrafter"/>
</dbReference>
<organism evidence="9 10">
    <name type="scientific">Lates calcarifer</name>
    <name type="common">Barramundi</name>
    <name type="synonym">Holocentrus calcarifer</name>
    <dbReference type="NCBI Taxonomy" id="8187"/>
    <lineage>
        <taxon>Eukaryota</taxon>
        <taxon>Metazoa</taxon>
        <taxon>Chordata</taxon>
        <taxon>Craniata</taxon>
        <taxon>Vertebrata</taxon>
        <taxon>Euteleostomi</taxon>
        <taxon>Actinopterygii</taxon>
        <taxon>Neopterygii</taxon>
        <taxon>Teleostei</taxon>
        <taxon>Neoteleostei</taxon>
        <taxon>Acanthomorphata</taxon>
        <taxon>Carangaria</taxon>
        <taxon>Carangaria incertae sedis</taxon>
        <taxon>Centropomidae</taxon>
        <taxon>Lates</taxon>
    </lineage>
</organism>
<dbReference type="GO" id="GO:0031012">
    <property type="term" value="C:extracellular matrix"/>
    <property type="evidence" value="ECO:0007669"/>
    <property type="project" value="TreeGrafter"/>
</dbReference>
<dbReference type="SUPFAM" id="SSF52058">
    <property type="entry name" value="L domain-like"/>
    <property type="match status" value="1"/>
</dbReference>
<keyword evidence="6" id="KW-0325">Glycoprotein</keyword>
<dbReference type="Gene3D" id="3.80.10.10">
    <property type="entry name" value="Ribonuclease Inhibitor"/>
    <property type="match status" value="1"/>
</dbReference>
<dbReference type="InterPro" id="IPR000372">
    <property type="entry name" value="LRRNT"/>
</dbReference>
<name>A0A4W6E5G6_LATCA</name>
<evidence type="ECO:0000256" key="3">
    <source>
        <dbReference type="ARBA" id="ARBA00022614"/>
    </source>
</evidence>
<gene>
    <name evidence="9" type="primary">EPYC</name>
</gene>
<dbReference type="InterPro" id="IPR043547">
    <property type="entry name" value="Mimecan/Epiphycan/Opticin"/>
</dbReference>
<proteinExistence type="predicted"/>
<dbReference type="Proteomes" id="UP000314980">
    <property type="component" value="Unassembled WGS sequence"/>
</dbReference>
<reference evidence="9" key="3">
    <citation type="submission" date="2025-09" db="UniProtKB">
        <authorList>
            <consortium name="Ensembl"/>
        </authorList>
    </citation>
    <scope>IDENTIFICATION</scope>
</reference>
<reference evidence="9" key="2">
    <citation type="submission" date="2025-08" db="UniProtKB">
        <authorList>
            <consortium name="Ensembl"/>
        </authorList>
    </citation>
    <scope>IDENTIFICATION</scope>
</reference>
<dbReference type="InterPro" id="IPR032675">
    <property type="entry name" value="LRR_dom_sf"/>
</dbReference>
<dbReference type="GO" id="GO:0061975">
    <property type="term" value="P:articular cartilage development"/>
    <property type="evidence" value="ECO:0007669"/>
    <property type="project" value="TreeGrafter"/>
</dbReference>
<dbReference type="InterPro" id="IPR001611">
    <property type="entry name" value="Leu-rich_rpt"/>
</dbReference>
<accession>A0A4W6E5G6</accession>
<dbReference type="AlphaFoldDB" id="A0A4W6E5G6"/>
<keyword evidence="2" id="KW-0964">Secreted</keyword>
<reference evidence="10" key="1">
    <citation type="submission" date="2015-09" db="EMBL/GenBank/DDBJ databases">
        <authorList>
            <person name="Sai Rama Sridatta P."/>
        </authorList>
    </citation>
    <scope>NUCLEOTIDE SEQUENCE [LARGE SCALE GENOMIC DNA]</scope>
</reference>
<dbReference type="GO" id="GO:0005615">
    <property type="term" value="C:extracellular space"/>
    <property type="evidence" value="ECO:0007669"/>
    <property type="project" value="TreeGrafter"/>
</dbReference>
<comment type="subcellular location">
    <subcellularLocation>
        <location evidence="1">Secreted</location>
    </subcellularLocation>
</comment>
<feature type="region of interest" description="Disordered" evidence="7">
    <location>
        <begin position="76"/>
        <end position="102"/>
    </location>
</feature>
<dbReference type="PANTHER" id="PTHR46269">
    <property type="entry name" value="EPIPHYCAN-RELATED"/>
    <property type="match status" value="1"/>
</dbReference>
<evidence type="ECO:0000313" key="10">
    <source>
        <dbReference type="Proteomes" id="UP000314980"/>
    </source>
</evidence>
<keyword evidence="5" id="KW-1015">Disulfide bond</keyword>
<evidence type="ECO:0000256" key="2">
    <source>
        <dbReference type="ARBA" id="ARBA00022525"/>
    </source>
</evidence>
<sequence>MVHCRSDTSTTLTSNSHFCVGGIAPPKVCQTIFFLLMLNSKVRISYIFDSPLLSFPQIEIGTLAPPDYNYPVPEVSLEEHEEEEEEELPLKPQLIPQGSGGSGVLMGPDTQKGMPTCLLCTCLGGSVYCDDLKLDSVPPLPKDTTHFYARYNRITKINKSDFASMNKLKRIDLTLEELVIRENHISQLPALPETMTLIDASHNSIGTKGIHKEAFKDMTSLLYLYLTDNYIDYIPVPLPDSLRSLHLQRNNIQMMHEDTFCNLKDFNYIRNALEDIRLDGNPINLSRTPQAYICLPRIPIGDLI</sequence>
<evidence type="ECO:0000256" key="4">
    <source>
        <dbReference type="ARBA" id="ARBA00022729"/>
    </source>
</evidence>
<keyword evidence="4" id="KW-0732">Signal</keyword>
<evidence type="ECO:0000256" key="5">
    <source>
        <dbReference type="ARBA" id="ARBA00023157"/>
    </source>
</evidence>
<dbReference type="PANTHER" id="PTHR46269:SF3">
    <property type="entry name" value="EPIPHYCAN"/>
    <property type="match status" value="1"/>
</dbReference>
<dbReference type="STRING" id="8187.ENSLCAP00010033234"/>
<protein>
    <submittedName>
        <fullName evidence="9">Epiphycan</fullName>
    </submittedName>
</protein>